<comment type="caution">
    <text evidence="2">The sequence shown here is derived from an EMBL/GenBank/DDBJ whole genome shotgun (WGS) entry which is preliminary data.</text>
</comment>
<feature type="transmembrane region" description="Helical" evidence="1">
    <location>
        <begin position="7"/>
        <end position="24"/>
    </location>
</feature>
<evidence type="ECO:0000313" key="2">
    <source>
        <dbReference type="EMBL" id="MCT7941452.1"/>
    </source>
</evidence>
<gene>
    <name evidence="2" type="ORF">NE535_06520</name>
</gene>
<dbReference type="AlphaFoldDB" id="A0A9X2WLA2"/>
<feature type="transmembrane region" description="Helical" evidence="1">
    <location>
        <begin position="30"/>
        <end position="49"/>
    </location>
</feature>
<dbReference type="RefSeq" id="WP_261297855.1">
    <property type="nucleotide sequence ID" value="NZ_JAMTCD010000006.1"/>
</dbReference>
<name>A0A9X2WLA2_9GAMM</name>
<sequence>MKQSARLWILILSVFAAITCYAMGLSSGMVIFIGLGIFFEVLFWGVFIVKKSPSYS</sequence>
<keyword evidence="3" id="KW-1185">Reference proteome</keyword>
<keyword evidence="1" id="KW-0812">Transmembrane</keyword>
<organism evidence="2 3">
    <name type="scientific">Shewanella holmiensis</name>
    <dbReference type="NCBI Taxonomy" id="2952222"/>
    <lineage>
        <taxon>Bacteria</taxon>
        <taxon>Pseudomonadati</taxon>
        <taxon>Pseudomonadota</taxon>
        <taxon>Gammaproteobacteria</taxon>
        <taxon>Alteromonadales</taxon>
        <taxon>Shewanellaceae</taxon>
        <taxon>Shewanella</taxon>
    </lineage>
</organism>
<accession>A0A9X2WLA2</accession>
<evidence type="ECO:0000256" key="1">
    <source>
        <dbReference type="SAM" id="Phobius"/>
    </source>
</evidence>
<protein>
    <submittedName>
        <fullName evidence="2">Uncharacterized protein</fullName>
    </submittedName>
</protein>
<evidence type="ECO:0000313" key="3">
    <source>
        <dbReference type="Proteomes" id="UP001155546"/>
    </source>
</evidence>
<keyword evidence="1" id="KW-1133">Transmembrane helix</keyword>
<proteinExistence type="predicted"/>
<keyword evidence="1" id="KW-0472">Membrane</keyword>
<dbReference type="Proteomes" id="UP001155546">
    <property type="component" value="Unassembled WGS sequence"/>
</dbReference>
<dbReference type="EMBL" id="JAMTCD010000006">
    <property type="protein sequence ID" value="MCT7941452.1"/>
    <property type="molecule type" value="Genomic_DNA"/>
</dbReference>
<reference evidence="2" key="1">
    <citation type="journal article" date="2023" name="Int. J. Syst. Evol. Microbiol.">
        <title>&lt;i&gt;Shewanella septentrionalis&lt;/i&gt; sp. nov. and &lt;i&gt;Shewanella holmiensis&lt;/i&gt; sp. nov., isolated from Baltic Sea water and sediments.</title>
        <authorList>
            <person name="Martin-Rodriguez A.J."/>
            <person name="Thorell K."/>
            <person name="Joffre E."/>
            <person name="Jensie-Markopoulos S."/>
            <person name="Moore E.R.B."/>
            <person name="Sjoling A."/>
        </authorList>
    </citation>
    <scope>NUCLEOTIDE SEQUENCE</scope>
    <source>
        <strain evidence="2">SP1S2-7</strain>
    </source>
</reference>